<accession>A0A495SB21</accession>
<dbReference type="InterPro" id="IPR018321">
    <property type="entry name" value="Glucosamine6P_isomerase_CS"/>
</dbReference>
<name>A0A495SB21_9FLAO</name>
<dbReference type="InterPro" id="IPR052960">
    <property type="entry name" value="GlcN6P_deaminase-like"/>
</dbReference>
<dbReference type="Gene3D" id="3.40.50.1360">
    <property type="match status" value="1"/>
</dbReference>
<dbReference type="RefSeq" id="WP_121462366.1">
    <property type="nucleotide sequence ID" value="NZ_RBXB01000003.1"/>
</dbReference>
<protein>
    <submittedName>
        <fullName evidence="1">Glucosamine-6-phosphate deaminase</fullName>
    </submittedName>
</protein>
<dbReference type="InterPro" id="IPR037171">
    <property type="entry name" value="NagB/RpiA_transferase-like"/>
</dbReference>
<dbReference type="PANTHER" id="PTHR42892:SF1">
    <property type="entry name" value="GLUCOSAMINE-6-PHOSPHATE ISOMERASE"/>
    <property type="match status" value="1"/>
</dbReference>
<organism evidence="1 2">
    <name type="scientific">Chryseobacterium defluvii</name>
    <dbReference type="NCBI Taxonomy" id="160396"/>
    <lineage>
        <taxon>Bacteria</taxon>
        <taxon>Pseudomonadati</taxon>
        <taxon>Bacteroidota</taxon>
        <taxon>Flavobacteriia</taxon>
        <taxon>Flavobacteriales</taxon>
        <taxon>Weeksellaceae</taxon>
        <taxon>Chryseobacterium group</taxon>
        <taxon>Chryseobacterium</taxon>
    </lineage>
</organism>
<dbReference type="EMBL" id="RBXB01000003">
    <property type="protein sequence ID" value="RKS96356.1"/>
    <property type="molecule type" value="Genomic_DNA"/>
</dbReference>
<keyword evidence="2" id="KW-1185">Reference proteome</keyword>
<dbReference type="PANTHER" id="PTHR42892">
    <property type="entry name" value="GLUCOSAMINE-6-PHOSPHATE DEAMINASE-LIKE PROTEIN BT_0258-RELATED"/>
    <property type="match status" value="1"/>
</dbReference>
<dbReference type="AlphaFoldDB" id="A0A495SB21"/>
<dbReference type="Proteomes" id="UP000272428">
    <property type="component" value="Unassembled WGS sequence"/>
</dbReference>
<dbReference type="InterPro" id="IPR024078">
    <property type="entry name" value="LmbE-like_dom_sf"/>
</dbReference>
<dbReference type="SUPFAM" id="SSF100950">
    <property type="entry name" value="NagB/RpiA/CoA transferase-like"/>
    <property type="match status" value="1"/>
</dbReference>
<dbReference type="SUPFAM" id="SSF102588">
    <property type="entry name" value="LmbE-like"/>
    <property type="match status" value="1"/>
</dbReference>
<gene>
    <name evidence="1" type="ORF">BCF58_2780</name>
</gene>
<evidence type="ECO:0000313" key="2">
    <source>
        <dbReference type="Proteomes" id="UP000272428"/>
    </source>
</evidence>
<sequence>MGNIDNFTPVERSFLNDTLRSNKVNVPYIAVDNFPNLGMLTAFRFLEWVSENPKGVISLPTGKTPEYFIYWTRHILENWDKENIIRLREKHHLLLEGKPSLADLHFVQIDEFYPIKSSQANSFYHYVNKYYIEELGLKRENALLINCDEILLADGKTFEEIFPDNKVNLELRYREAQNPLEKLQKESIFLIDNWCSEYEQKIRTLGGIGFFLGGIGPDGHIAFNIKGSDPYSTTRLTSTNFETQAVAAGDLGGIEISRERLVITIGLETITYNKNAVAIIFAAGEAKAPMIKDALELPPSNLYPASVLSLLPNGRFYLTQGAASMLNDFVDHYYRSGNWSQEKTDKALMSLTQKLNKYAEHLTLDDLKEDQYTQLIPDLNENTVQSVIDSIERKIKKGTELLSNEVFYHTGPHHDDISLGLLPYIHYQSRNEINTSYYSVLTSGFTAVTNKFLVKILNDTLSFVEKGEIEMLNYPDFFEIGYKNKKDKDVYHYLINIASGNADERSRAVSHRMVRNIVELWGMKTQSDVEEKIREIIATINSSYDGQNPEPKIQTLKGMIREYEEELVWAHFGVRTKNVHHLRLGFYTGAIFTEKPNRERDVIPILQQLKAINPTVISLAFDPEGSGPDTHYKVLQAIAEAVREWGKEKNLSELKIWGYRNVWYQFNAADVTHIFPVSLNAMSTMDESFTNSYLSQVEASFPSYRYNGKFSHLSIQTWVDQLKAVQLVLGKPYFYDNESPRLRATHGLLFFKEMNVEEFLQSARELEKSTEGIHH</sequence>
<proteinExistence type="predicted"/>
<dbReference type="OrthoDB" id="9791139at2"/>
<dbReference type="GO" id="GO:0006044">
    <property type="term" value="P:N-acetylglucosamine metabolic process"/>
    <property type="evidence" value="ECO:0007669"/>
    <property type="project" value="InterPro"/>
</dbReference>
<dbReference type="PROSITE" id="PS01161">
    <property type="entry name" value="GLC_GALNAC_ISOMERASE"/>
    <property type="match status" value="1"/>
</dbReference>
<dbReference type="GO" id="GO:0004342">
    <property type="term" value="F:glucosamine-6-phosphate deaminase activity"/>
    <property type="evidence" value="ECO:0007669"/>
    <property type="project" value="InterPro"/>
</dbReference>
<evidence type="ECO:0000313" key="1">
    <source>
        <dbReference type="EMBL" id="RKS96356.1"/>
    </source>
</evidence>
<dbReference type="Gene3D" id="3.40.50.10320">
    <property type="entry name" value="LmbE-like"/>
    <property type="match status" value="1"/>
</dbReference>
<reference evidence="1 2" key="1">
    <citation type="submission" date="2018-10" db="EMBL/GenBank/DDBJ databases">
        <title>Genomic Encyclopedia of Archaeal and Bacterial Type Strains, Phase II (KMG-II): from individual species to whole genera.</title>
        <authorList>
            <person name="Goeker M."/>
        </authorList>
    </citation>
    <scope>NUCLEOTIDE SEQUENCE [LARGE SCALE GENOMIC DNA]</scope>
    <source>
        <strain evidence="1 2">DSM 14219</strain>
    </source>
</reference>
<comment type="caution">
    <text evidence="1">The sequence shown here is derived from an EMBL/GenBank/DDBJ whole genome shotgun (WGS) entry which is preliminary data.</text>
</comment>